<proteinExistence type="inferred from homology"/>
<dbReference type="InterPro" id="IPR011333">
    <property type="entry name" value="SKP1/BTB/POZ_sf"/>
</dbReference>
<comment type="similarity">
    <text evidence="3">Belongs to the NPH3 family.</text>
</comment>
<name>A0AAD8J1Y5_9APIA</name>
<dbReference type="PROSITE" id="PS51649">
    <property type="entry name" value="NPH3"/>
    <property type="match status" value="1"/>
</dbReference>
<sequence length="624" mass="70707">MKFMKLGTRPDAFYTEESTRKITSDIPSNLTVLIDDISYHVHTLQFVLLPKCGLIQRLCSSHGIDSDNVMVLELHEIPGGGDAFELCAKFCYGITTNFSAHNIVSALCAAHFLQMTESVEKGNFALKLEIFFSTCILEGWKDSIVALQTTGRLSEWSENLGIIRRCIDSIVDKILTPPSKVTWPYTYTRPGYSGKRHQSVPKDWWTEDISEVDIDLFRCIITTVRSANMLPLQLIGEALHVYACCWLPDIKKISPTETSDSRNEESLDRKRRILVSIASMIPEQRGSVSVGFLLRLSSMVKFLGVSPVIKAELIKRSSLQLEDAALNDLLLPSHSSTEEDRHFYDINLVGAVLESYLREWKRQSTGGSKRHQRSIVKVGTLIDLYLQVIARDVNTPVQKFLWLAEAIPEIARPNHDDLYKAINIYLEEHPDLSKQEKKRLCRILDCQRLSPEICTHAVRNERLPLRTVVQLLFFEQERAGIATSSDNIKKQEEAEEELPPPTAATQQAPASASAAHELSKLKLGLGKKISEVESTRSSTPGIRKAEEKLLEYSAAEKVPTRRSKTPSIGNEREHQKLRTQDQRVPVEAKQKLVIEQVQERRVEIRHGTHGNGFEPKKTMHRRQR</sequence>
<feature type="region of interest" description="Disordered" evidence="4">
    <location>
        <begin position="556"/>
        <end position="585"/>
    </location>
</feature>
<keyword evidence="7" id="KW-1185">Reference proteome</keyword>
<comment type="pathway">
    <text evidence="1">Protein modification; protein ubiquitination.</text>
</comment>
<dbReference type="EMBL" id="JAUIZM010000003">
    <property type="protein sequence ID" value="KAK1394796.1"/>
    <property type="molecule type" value="Genomic_DNA"/>
</dbReference>
<dbReference type="Pfam" id="PF03000">
    <property type="entry name" value="NPH3"/>
    <property type="match status" value="1"/>
</dbReference>
<dbReference type="PANTHER" id="PTHR32370">
    <property type="entry name" value="OS12G0117600 PROTEIN"/>
    <property type="match status" value="1"/>
</dbReference>
<dbReference type="AlphaFoldDB" id="A0AAD8J1Y5"/>
<accession>A0AAD8J1Y5</accession>
<feature type="compositionally biased region" description="Basic and acidic residues" evidence="4">
    <location>
        <begin position="570"/>
        <end position="585"/>
    </location>
</feature>
<evidence type="ECO:0000256" key="1">
    <source>
        <dbReference type="ARBA" id="ARBA00004906"/>
    </source>
</evidence>
<protein>
    <submittedName>
        <fullName evidence="6">BTB/POZ domain-containing protein</fullName>
    </submittedName>
</protein>
<evidence type="ECO:0000313" key="7">
    <source>
        <dbReference type="Proteomes" id="UP001237642"/>
    </source>
</evidence>
<dbReference type="Proteomes" id="UP001237642">
    <property type="component" value="Unassembled WGS sequence"/>
</dbReference>
<comment type="caution">
    <text evidence="6">The sequence shown here is derived from an EMBL/GenBank/DDBJ whole genome shotgun (WGS) entry which is preliminary data.</text>
</comment>
<evidence type="ECO:0000313" key="6">
    <source>
        <dbReference type="EMBL" id="KAK1394796.1"/>
    </source>
</evidence>
<reference evidence="6" key="1">
    <citation type="submission" date="2023-02" db="EMBL/GenBank/DDBJ databases">
        <title>Genome of toxic invasive species Heracleum sosnowskyi carries increased number of genes despite the absence of recent whole-genome duplications.</title>
        <authorList>
            <person name="Schelkunov M."/>
            <person name="Shtratnikova V."/>
            <person name="Makarenko M."/>
            <person name="Klepikova A."/>
            <person name="Omelchenko D."/>
            <person name="Novikova G."/>
            <person name="Obukhova E."/>
            <person name="Bogdanov V."/>
            <person name="Penin A."/>
            <person name="Logacheva M."/>
        </authorList>
    </citation>
    <scope>NUCLEOTIDE SEQUENCE</scope>
    <source>
        <strain evidence="6">Hsosn_3</strain>
        <tissue evidence="6">Leaf</tissue>
    </source>
</reference>
<dbReference type="SUPFAM" id="SSF54695">
    <property type="entry name" value="POZ domain"/>
    <property type="match status" value="1"/>
</dbReference>
<evidence type="ECO:0000259" key="5">
    <source>
        <dbReference type="PROSITE" id="PS51649"/>
    </source>
</evidence>
<feature type="domain" description="NPH3" evidence="5">
    <location>
        <begin position="203"/>
        <end position="478"/>
    </location>
</feature>
<keyword evidence="2" id="KW-0833">Ubl conjugation pathway</keyword>
<dbReference type="Gene3D" id="3.30.710.10">
    <property type="entry name" value="Potassium Channel Kv1.1, Chain A"/>
    <property type="match status" value="1"/>
</dbReference>
<feature type="region of interest" description="Disordered" evidence="4">
    <location>
        <begin position="484"/>
        <end position="517"/>
    </location>
</feature>
<evidence type="ECO:0000256" key="2">
    <source>
        <dbReference type="ARBA" id="ARBA00022786"/>
    </source>
</evidence>
<feature type="compositionally biased region" description="Low complexity" evidence="4">
    <location>
        <begin position="503"/>
        <end position="517"/>
    </location>
</feature>
<gene>
    <name evidence="6" type="ORF">POM88_013852</name>
</gene>
<evidence type="ECO:0000256" key="3">
    <source>
        <dbReference type="PROSITE-ProRule" id="PRU00982"/>
    </source>
</evidence>
<reference evidence="6" key="2">
    <citation type="submission" date="2023-05" db="EMBL/GenBank/DDBJ databases">
        <authorList>
            <person name="Schelkunov M.I."/>
        </authorList>
    </citation>
    <scope>NUCLEOTIDE SEQUENCE</scope>
    <source>
        <strain evidence="6">Hsosn_3</strain>
        <tissue evidence="6">Leaf</tissue>
    </source>
</reference>
<organism evidence="6 7">
    <name type="scientific">Heracleum sosnowskyi</name>
    <dbReference type="NCBI Taxonomy" id="360622"/>
    <lineage>
        <taxon>Eukaryota</taxon>
        <taxon>Viridiplantae</taxon>
        <taxon>Streptophyta</taxon>
        <taxon>Embryophyta</taxon>
        <taxon>Tracheophyta</taxon>
        <taxon>Spermatophyta</taxon>
        <taxon>Magnoliopsida</taxon>
        <taxon>eudicotyledons</taxon>
        <taxon>Gunneridae</taxon>
        <taxon>Pentapetalae</taxon>
        <taxon>asterids</taxon>
        <taxon>campanulids</taxon>
        <taxon>Apiales</taxon>
        <taxon>Apiaceae</taxon>
        <taxon>Apioideae</taxon>
        <taxon>apioid superclade</taxon>
        <taxon>Tordylieae</taxon>
        <taxon>Tordyliinae</taxon>
        <taxon>Heracleum</taxon>
    </lineage>
</organism>
<feature type="region of interest" description="Disordered" evidence="4">
    <location>
        <begin position="600"/>
        <end position="624"/>
    </location>
</feature>
<evidence type="ECO:0000256" key="4">
    <source>
        <dbReference type="SAM" id="MobiDB-lite"/>
    </source>
</evidence>
<dbReference type="InterPro" id="IPR043454">
    <property type="entry name" value="NPH3/RPT2-like"/>
</dbReference>
<dbReference type="InterPro" id="IPR027356">
    <property type="entry name" value="NPH3_dom"/>
</dbReference>